<keyword evidence="3 8" id="KW-0032">Aminotransferase</keyword>
<dbReference type="GO" id="GO:0004021">
    <property type="term" value="F:L-alanine:2-oxoglutarate aminotransferase activity"/>
    <property type="evidence" value="ECO:0007669"/>
    <property type="project" value="UniProtKB-EC"/>
</dbReference>
<accession>A0A2G3PH18</accession>
<evidence type="ECO:0000256" key="5">
    <source>
        <dbReference type="ARBA" id="ARBA00022898"/>
    </source>
</evidence>
<dbReference type="InterPro" id="IPR015424">
    <property type="entry name" value="PyrdxlP-dep_Trfase"/>
</dbReference>
<dbReference type="RefSeq" id="WP_099383536.1">
    <property type="nucleotide sequence ID" value="NZ_PEBD01000010.1"/>
</dbReference>
<comment type="caution">
    <text evidence="8">The sequence shown here is derived from an EMBL/GenBank/DDBJ whole genome shotgun (WGS) entry which is preliminary data.</text>
</comment>
<dbReference type="CDD" id="cd00609">
    <property type="entry name" value="AAT_like"/>
    <property type="match status" value="1"/>
</dbReference>
<dbReference type="GO" id="GO:0030170">
    <property type="term" value="F:pyridoxal phosphate binding"/>
    <property type="evidence" value="ECO:0007669"/>
    <property type="project" value="InterPro"/>
</dbReference>
<evidence type="ECO:0000256" key="1">
    <source>
        <dbReference type="ARBA" id="ARBA00001933"/>
    </source>
</evidence>
<dbReference type="Proteomes" id="UP000225108">
    <property type="component" value="Unassembled WGS sequence"/>
</dbReference>
<evidence type="ECO:0000256" key="3">
    <source>
        <dbReference type="ARBA" id="ARBA00022576"/>
    </source>
</evidence>
<protein>
    <recommendedName>
        <fullName evidence="6">alanine transaminase</fullName>
        <ecNumber evidence="6">2.6.1.2</ecNumber>
    </recommendedName>
</protein>
<feature type="domain" description="Aminotransferase class I/classII large" evidence="7">
    <location>
        <begin position="47"/>
        <end position="393"/>
    </location>
</feature>
<name>A0A2G3PH18_WILMA</name>
<dbReference type="EC" id="2.6.1.2" evidence="6"/>
<proteinExistence type="inferred from homology"/>
<dbReference type="InterPro" id="IPR004839">
    <property type="entry name" value="Aminotransferase_I/II_large"/>
</dbReference>
<dbReference type="SUPFAM" id="SSF53383">
    <property type="entry name" value="PLP-dependent transferases"/>
    <property type="match status" value="1"/>
</dbReference>
<dbReference type="Pfam" id="PF00155">
    <property type="entry name" value="Aminotran_1_2"/>
    <property type="match status" value="1"/>
</dbReference>
<sequence>MSRPHVSTVYRDLKPLEQSAKLRNVAYEIRGPVTAHAARLEAEGHRILKLNIGNPAQFGFEAPDVIMRDMIHALPYSQGYSESLGVLPARRAVVTRYELIPDFPYFDVDDVILGNGVSELITMTMQALLDDGDEVLIPSPDYPLWTAMTALSGGKAIHYLCDEDNDWNPDIADIESKITPRTKALLVINPNNPTGAVYKREVLKQLVELARKHSLLLLADEIYDKILYDDAEHINLASLAPDLLCLTFNGLSKAYRVCGYRAGWVAITGPKDHAKGFIDGMKMLASTRLCSNVPGQHAIQVALGGYQSIEDLVLPGGRLLEQRDITWEKLNEIPGVSCVKPMGALYAFPRLDPEVHEIHDDEKFVLDLLVREKILVVHGTGFNWPSPDHFRIVTLPWSRDLGDAVQRMGNFLASYKQ</sequence>
<keyword evidence="5" id="KW-0663">Pyridoxal phosphate</keyword>
<dbReference type="PANTHER" id="PTHR43488:SF2">
    <property type="entry name" value="GLUTAMATE-PYRUVATE AMINOTRANSFERASE ALAA"/>
    <property type="match status" value="1"/>
</dbReference>
<dbReference type="EMBL" id="PEBD01000010">
    <property type="protein sequence ID" value="PHV65111.1"/>
    <property type="molecule type" value="Genomic_DNA"/>
</dbReference>
<keyword evidence="4 8" id="KW-0808">Transferase</keyword>
<dbReference type="PANTHER" id="PTHR43488">
    <property type="entry name" value="GLUTAMATE-PYRUVATE AMINOTRANSFERASE ALAA"/>
    <property type="match status" value="1"/>
</dbReference>
<organism evidence="8 9">
    <name type="scientific">Williamsia marianensis</name>
    <dbReference type="NCBI Taxonomy" id="85044"/>
    <lineage>
        <taxon>Bacteria</taxon>
        <taxon>Bacillati</taxon>
        <taxon>Actinomycetota</taxon>
        <taxon>Actinomycetes</taxon>
        <taxon>Mycobacteriales</taxon>
        <taxon>Nocardiaceae</taxon>
        <taxon>Williamsia</taxon>
    </lineage>
</organism>
<gene>
    <name evidence="8" type="ORF">CSW57_14805</name>
</gene>
<dbReference type="AlphaFoldDB" id="A0A2G3PH18"/>
<evidence type="ECO:0000313" key="9">
    <source>
        <dbReference type="Proteomes" id="UP000225108"/>
    </source>
</evidence>
<evidence type="ECO:0000313" key="8">
    <source>
        <dbReference type="EMBL" id="PHV65111.1"/>
    </source>
</evidence>
<evidence type="ECO:0000256" key="4">
    <source>
        <dbReference type="ARBA" id="ARBA00022679"/>
    </source>
</evidence>
<reference evidence="8 9" key="1">
    <citation type="submission" date="2017-10" db="EMBL/GenBank/DDBJ databases">
        <title>The draft genome sequence of Williamsia sp. BULT 1.1 isolated from the semi-arid grassland soils from South Africa.</title>
        <authorList>
            <person name="Kabwe M.H."/>
            <person name="Govender N."/>
            <person name="Mutseka Lunga P."/>
            <person name="Vikram S."/>
            <person name="Makhalanyane T.P."/>
        </authorList>
    </citation>
    <scope>NUCLEOTIDE SEQUENCE [LARGE SCALE GENOMIC DNA]</scope>
    <source>
        <strain evidence="8 9">BULT 1.1</strain>
    </source>
</reference>
<dbReference type="InterPro" id="IPR051926">
    <property type="entry name" value="Ala_Aminotransferase"/>
</dbReference>
<dbReference type="InterPro" id="IPR015422">
    <property type="entry name" value="PyrdxlP-dep_Trfase_small"/>
</dbReference>
<evidence type="ECO:0000259" key="7">
    <source>
        <dbReference type="Pfam" id="PF00155"/>
    </source>
</evidence>
<dbReference type="Gene3D" id="3.40.640.10">
    <property type="entry name" value="Type I PLP-dependent aspartate aminotransferase-like (Major domain)"/>
    <property type="match status" value="1"/>
</dbReference>
<comment type="cofactor">
    <cofactor evidence="1">
        <name>pyridoxal 5'-phosphate</name>
        <dbReference type="ChEBI" id="CHEBI:597326"/>
    </cofactor>
</comment>
<dbReference type="Gene3D" id="3.90.1150.10">
    <property type="entry name" value="Aspartate Aminotransferase, domain 1"/>
    <property type="match status" value="1"/>
</dbReference>
<evidence type="ECO:0000256" key="2">
    <source>
        <dbReference type="ARBA" id="ARBA00007441"/>
    </source>
</evidence>
<dbReference type="InterPro" id="IPR015421">
    <property type="entry name" value="PyrdxlP-dep_Trfase_major"/>
</dbReference>
<comment type="similarity">
    <text evidence="2">Belongs to the class-I pyridoxal-phosphate-dependent aminotransferase family.</text>
</comment>
<evidence type="ECO:0000256" key="6">
    <source>
        <dbReference type="ARBA" id="ARBA00026106"/>
    </source>
</evidence>